<evidence type="ECO:0000313" key="3">
    <source>
        <dbReference type="EMBL" id="QES45206.1"/>
    </source>
</evidence>
<protein>
    <recommendedName>
        <fullName evidence="5">SpdD protein</fullName>
    </recommendedName>
</protein>
<reference evidence="3 4" key="1">
    <citation type="submission" date="2018-05" db="EMBL/GenBank/DDBJ databases">
        <title>Streptomyces venezuelae.</title>
        <authorList>
            <person name="Kim W."/>
            <person name="Lee N."/>
            <person name="Cho B.-K."/>
        </authorList>
    </citation>
    <scope>NUCLEOTIDE SEQUENCE [LARGE SCALE GENOMIC DNA]</scope>
    <source>
        <strain evidence="3 4">ATCC 14585</strain>
    </source>
</reference>
<gene>
    <name evidence="3" type="ORF">DEJ49_33240</name>
</gene>
<dbReference type="RefSeq" id="WP_150187518.1">
    <property type="nucleotide sequence ID" value="NZ_CP029191.1"/>
</dbReference>
<proteinExistence type="predicted"/>
<evidence type="ECO:0000313" key="4">
    <source>
        <dbReference type="Proteomes" id="UP000324015"/>
    </source>
</evidence>
<keyword evidence="2" id="KW-0472">Membrane</keyword>
<feature type="transmembrane region" description="Helical" evidence="2">
    <location>
        <begin position="60"/>
        <end position="84"/>
    </location>
</feature>
<organism evidence="3 4">
    <name type="scientific">Streptomyces venezuelae</name>
    <dbReference type="NCBI Taxonomy" id="54571"/>
    <lineage>
        <taxon>Bacteria</taxon>
        <taxon>Bacillati</taxon>
        <taxon>Actinomycetota</taxon>
        <taxon>Actinomycetes</taxon>
        <taxon>Kitasatosporales</taxon>
        <taxon>Streptomycetaceae</taxon>
        <taxon>Streptomyces</taxon>
    </lineage>
</organism>
<keyword evidence="2" id="KW-1133">Transmembrane helix</keyword>
<dbReference type="AlphaFoldDB" id="A0A5P2CQM8"/>
<keyword evidence="2" id="KW-0812">Transmembrane</keyword>
<sequence length="120" mass="12480">MHHPPLQPWLESRGTEPQAHQYLGTDTYGRPVYGKPATPPATGGVAPAVAPLQPLVARPWGAYIAGGCLGVIALAVLGTVAVFVMLGLAAVALAVALSAVALTVCVLVLRSVWSRYLKEK</sequence>
<dbReference type="Proteomes" id="UP000324015">
    <property type="component" value="Chromosome"/>
</dbReference>
<feature type="transmembrane region" description="Helical" evidence="2">
    <location>
        <begin position="90"/>
        <end position="113"/>
    </location>
</feature>
<name>A0A5P2CQM8_STRVZ</name>
<evidence type="ECO:0000256" key="2">
    <source>
        <dbReference type="SAM" id="Phobius"/>
    </source>
</evidence>
<accession>A0A5P2CQM8</accession>
<feature type="region of interest" description="Disordered" evidence="1">
    <location>
        <begin position="21"/>
        <end position="42"/>
    </location>
</feature>
<evidence type="ECO:0000256" key="1">
    <source>
        <dbReference type="SAM" id="MobiDB-lite"/>
    </source>
</evidence>
<dbReference type="EMBL" id="CP029191">
    <property type="protein sequence ID" value="QES45206.1"/>
    <property type="molecule type" value="Genomic_DNA"/>
</dbReference>
<evidence type="ECO:0008006" key="5">
    <source>
        <dbReference type="Google" id="ProtNLM"/>
    </source>
</evidence>